<feature type="transmembrane region" description="Helical" evidence="5">
    <location>
        <begin position="101"/>
        <end position="122"/>
    </location>
</feature>
<feature type="transmembrane region" description="Helical" evidence="5">
    <location>
        <begin position="228"/>
        <end position="247"/>
    </location>
</feature>
<dbReference type="PANTHER" id="PTHR14624">
    <property type="entry name" value="DFG10 PROTEIN"/>
    <property type="match status" value="1"/>
</dbReference>
<protein>
    <recommendedName>
        <fullName evidence="5">Polyprenal reductase</fullName>
        <ecNumber evidence="5">1.3.1.94</ecNumber>
    </recommendedName>
</protein>
<dbReference type="GO" id="GO:0003865">
    <property type="term" value="F:3-oxo-5-alpha-steroid 4-dehydrogenase activity"/>
    <property type="evidence" value="ECO:0007669"/>
    <property type="project" value="TreeGrafter"/>
</dbReference>
<keyword evidence="5" id="KW-0560">Oxidoreductase</keyword>
<keyword evidence="2 5" id="KW-0812">Transmembrane</keyword>
<comment type="catalytic activity">
    <reaction evidence="5">
        <text>a di-trans,poly-cis-dolichal + NADP(+) = a di-trans,poly-cis-polyprenal + NADPH + H(+)</text>
        <dbReference type="Rhea" id="RHEA:80727"/>
        <dbReference type="Rhea" id="RHEA-COMP:19536"/>
        <dbReference type="Rhea" id="RHEA-COMP:19537"/>
        <dbReference type="ChEBI" id="CHEBI:15378"/>
        <dbReference type="ChEBI" id="CHEBI:57783"/>
        <dbReference type="ChEBI" id="CHEBI:58349"/>
        <dbReference type="ChEBI" id="CHEBI:231623"/>
        <dbReference type="ChEBI" id="CHEBI:231637"/>
        <dbReference type="EC" id="1.3.1.94"/>
    </reaction>
    <physiologicalReaction direction="right-to-left" evidence="5">
        <dbReference type="Rhea" id="RHEA:80729"/>
    </physiologicalReaction>
</comment>
<dbReference type="GO" id="GO:0005789">
    <property type="term" value="C:endoplasmic reticulum membrane"/>
    <property type="evidence" value="ECO:0007669"/>
    <property type="project" value="UniProtKB-SubCell"/>
</dbReference>
<gene>
    <name evidence="8" type="ORF">QBC46DRAFT_159082</name>
</gene>
<feature type="transmembrane region" description="Helical" evidence="5">
    <location>
        <begin position="302"/>
        <end position="323"/>
    </location>
</feature>
<dbReference type="EC" id="1.3.1.94" evidence="5"/>
<comment type="caution">
    <text evidence="8">The sequence shown here is derived from an EMBL/GenBank/DDBJ whole genome shotgun (WGS) entry which is preliminary data.</text>
</comment>
<feature type="region of interest" description="Disordered" evidence="6">
    <location>
        <begin position="53"/>
        <end position="77"/>
    </location>
</feature>
<dbReference type="GO" id="GO:0102389">
    <property type="term" value="F:polyprenol reductase activity"/>
    <property type="evidence" value="ECO:0007669"/>
    <property type="project" value="UniProtKB-UniRule"/>
</dbReference>
<reference evidence="9" key="1">
    <citation type="journal article" date="2023" name="Mol. Phylogenet. Evol.">
        <title>Genome-scale phylogeny and comparative genomics of the fungal order Sordariales.</title>
        <authorList>
            <person name="Hensen N."/>
            <person name="Bonometti L."/>
            <person name="Westerberg I."/>
            <person name="Brannstrom I.O."/>
            <person name="Guillou S."/>
            <person name="Cros-Aarteil S."/>
            <person name="Calhoun S."/>
            <person name="Haridas S."/>
            <person name="Kuo A."/>
            <person name="Mondo S."/>
            <person name="Pangilinan J."/>
            <person name="Riley R."/>
            <person name="LaButti K."/>
            <person name="Andreopoulos B."/>
            <person name="Lipzen A."/>
            <person name="Chen C."/>
            <person name="Yan M."/>
            <person name="Daum C."/>
            <person name="Ng V."/>
            <person name="Clum A."/>
            <person name="Steindorff A."/>
            <person name="Ohm R.A."/>
            <person name="Martin F."/>
            <person name="Silar P."/>
            <person name="Natvig D.O."/>
            <person name="Lalanne C."/>
            <person name="Gautier V."/>
            <person name="Ament-Velasquez S.L."/>
            <person name="Kruys A."/>
            <person name="Hutchinson M.I."/>
            <person name="Powell A.J."/>
            <person name="Barry K."/>
            <person name="Miller A.N."/>
            <person name="Grigoriev I.V."/>
            <person name="Debuchy R."/>
            <person name="Gladieux P."/>
            <person name="Hiltunen Thoren M."/>
            <person name="Johannesson H."/>
        </authorList>
    </citation>
    <scope>NUCLEOTIDE SEQUENCE [LARGE SCALE GENOMIC DNA]</scope>
    <source>
        <strain evidence="9">CBS 340.73</strain>
    </source>
</reference>
<dbReference type="GO" id="GO:0006488">
    <property type="term" value="P:dolichol-linked oligosaccharide biosynthetic process"/>
    <property type="evidence" value="ECO:0007669"/>
    <property type="project" value="UniProtKB-UniRule"/>
</dbReference>
<evidence type="ECO:0000259" key="7">
    <source>
        <dbReference type="Pfam" id="PF02544"/>
    </source>
</evidence>
<proteinExistence type="inferred from homology"/>
<feature type="domain" description="3-oxo-5-alpha-steroid 4-dehydrogenase C-terminal" evidence="7">
    <location>
        <begin position="234"/>
        <end position="349"/>
    </location>
</feature>
<organism evidence="8 9">
    <name type="scientific">Diplogelasinospora grovesii</name>
    <dbReference type="NCBI Taxonomy" id="303347"/>
    <lineage>
        <taxon>Eukaryota</taxon>
        <taxon>Fungi</taxon>
        <taxon>Dikarya</taxon>
        <taxon>Ascomycota</taxon>
        <taxon>Pezizomycotina</taxon>
        <taxon>Sordariomycetes</taxon>
        <taxon>Sordariomycetidae</taxon>
        <taxon>Sordariales</taxon>
        <taxon>Diplogelasinosporaceae</taxon>
        <taxon>Diplogelasinospora</taxon>
    </lineage>
</organism>
<dbReference type="GO" id="GO:0016095">
    <property type="term" value="P:polyprenol catabolic process"/>
    <property type="evidence" value="ECO:0007669"/>
    <property type="project" value="UniProtKB-UniRule"/>
</dbReference>
<comment type="similarity">
    <text evidence="5">Belongs to the steroid 5-alpha reductase family. Polyprenal reductase subfamily.</text>
</comment>
<keyword evidence="3 5" id="KW-1133">Transmembrane helix</keyword>
<feature type="transmembrane region" description="Helical" evidence="5">
    <location>
        <begin position="142"/>
        <end position="159"/>
    </location>
</feature>
<dbReference type="PANTHER" id="PTHR14624:SF0">
    <property type="entry name" value="POLYPRENOL REDUCTASE"/>
    <property type="match status" value="1"/>
</dbReference>
<keyword evidence="5" id="KW-0256">Endoplasmic reticulum</keyword>
<keyword evidence="9" id="KW-1185">Reference proteome</keyword>
<evidence type="ECO:0000256" key="6">
    <source>
        <dbReference type="SAM" id="MobiDB-lite"/>
    </source>
</evidence>
<dbReference type="GO" id="GO:0160198">
    <property type="term" value="F:polyprenal reductase activity"/>
    <property type="evidence" value="ECO:0007669"/>
    <property type="project" value="UniProtKB-EC"/>
</dbReference>
<evidence type="ECO:0000313" key="9">
    <source>
        <dbReference type="Proteomes" id="UP001303473"/>
    </source>
</evidence>
<name>A0AAN6NFC3_9PEZI</name>
<evidence type="ECO:0000256" key="4">
    <source>
        <dbReference type="ARBA" id="ARBA00023136"/>
    </source>
</evidence>
<evidence type="ECO:0000313" key="8">
    <source>
        <dbReference type="EMBL" id="KAK3944739.1"/>
    </source>
</evidence>
<feature type="transmembrane region" description="Helical" evidence="5">
    <location>
        <begin position="16"/>
        <end position="37"/>
    </location>
</feature>
<comment type="function">
    <text evidence="5">Plays a key role in early steps of protein N-linked glycosylation by being involved in the conversion of polyprenol into dolichol. Acts as a polyprenal reductase that mediates the reduction of polyprenal into dolichal in a NADP-dependent mechanism. Dolichols are required for the synthesis of dolichol-linked monosaccharides and the oligosaccharide precursor used for N-glycosylation.</text>
</comment>
<comment type="pathway">
    <text evidence="5">Protein modification; protein glycosylation.</text>
</comment>
<dbReference type="EMBL" id="MU853758">
    <property type="protein sequence ID" value="KAK3944739.1"/>
    <property type="molecule type" value="Genomic_DNA"/>
</dbReference>
<dbReference type="AlphaFoldDB" id="A0AAN6NFC3"/>
<comment type="subcellular location">
    <subcellularLocation>
        <location evidence="1">Endomembrane system</location>
        <topology evidence="1">Multi-pass membrane protein</topology>
    </subcellularLocation>
    <subcellularLocation>
        <location evidence="5">Endoplasmic reticulum membrane</location>
    </subcellularLocation>
</comment>
<dbReference type="PROSITE" id="PS50244">
    <property type="entry name" value="S5A_REDUCTASE"/>
    <property type="match status" value="1"/>
</dbReference>
<dbReference type="InterPro" id="IPR039698">
    <property type="entry name" value="Dfg10/SRD5A3"/>
</dbReference>
<keyword evidence="5" id="KW-0521">NADP</keyword>
<feature type="transmembrane region" description="Helical" evidence="5">
    <location>
        <begin position="268"/>
        <end position="290"/>
    </location>
</feature>
<dbReference type="Pfam" id="PF02544">
    <property type="entry name" value="Steroid_dh"/>
    <property type="match status" value="1"/>
</dbReference>
<accession>A0AAN6NFC3</accession>
<evidence type="ECO:0000256" key="2">
    <source>
        <dbReference type="ARBA" id="ARBA00022692"/>
    </source>
</evidence>
<dbReference type="InterPro" id="IPR001104">
    <property type="entry name" value="3-oxo-5_a-steroid_4-DH_C"/>
</dbReference>
<evidence type="ECO:0000256" key="1">
    <source>
        <dbReference type="ARBA" id="ARBA00004127"/>
    </source>
</evidence>
<sequence>MLYTRPAVEFCLGVSPAGWCRSFFLLASAAVLAVAALPREARQLLVDYGARQQHTTSSSPPSDDSNNNKHTKTGGRDDDGIMKVKAILATVTSWGQVPHSWFIAFYLVSLFCSVFWAGQYLYDGQILRMLASSNKATREGGGESMTFSQVVLVWSLMVLQATRRIYEHIWVMKPSKAKMWVVHWLLGLGFYLAVSVSVWVQGSEAILQKLDGQRQQVDAGVPMLRTDAGVPMLRTALAVPLFFWAWTNQHKCHRQLAGLKKYSIPKGGMFDSIVCPHYTCECLIYLSLAILAAPPGRNNGSFLNQTLLCAVIFVVVNLGVTAYETRRWYEEKFGPAAIQGKWNMIPFLF</sequence>
<dbReference type="Proteomes" id="UP001303473">
    <property type="component" value="Unassembled WGS sequence"/>
</dbReference>
<evidence type="ECO:0000256" key="3">
    <source>
        <dbReference type="ARBA" id="ARBA00022989"/>
    </source>
</evidence>
<evidence type="ECO:0000256" key="5">
    <source>
        <dbReference type="RuleBase" id="RU367081"/>
    </source>
</evidence>
<feature type="transmembrane region" description="Helical" evidence="5">
    <location>
        <begin position="180"/>
        <end position="200"/>
    </location>
</feature>
<keyword evidence="4 5" id="KW-0472">Membrane</keyword>